<dbReference type="InterPro" id="IPR041617">
    <property type="entry name" value="TPR_MalT"/>
</dbReference>
<feature type="domain" description="HTH luxR-type" evidence="4">
    <location>
        <begin position="349"/>
        <end position="419"/>
    </location>
</feature>
<dbReference type="InterPro" id="IPR000792">
    <property type="entry name" value="Tscrpt_reg_LuxR_C"/>
</dbReference>
<dbReference type="Gene3D" id="1.10.10.10">
    <property type="entry name" value="Winged helix-like DNA-binding domain superfamily/Winged helix DNA-binding domain"/>
    <property type="match status" value="1"/>
</dbReference>
<comment type="caution">
    <text evidence="5">The sequence shown here is derived from an EMBL/GenBank/DDBJ whole genome shotgun (WGS) entry which is preliminary data.</text>
</comment>
<protein>
    <submittedName>
        <fullName evidence="5">LuxR C-terminal-related transcriptional regulator</fullName>
    </submittedName>
</protein>
<dbReference type="GO" id="GO:0003677">
    <property type="term" value="F:DNA binding"/>
    <property type="evidence" value="ECO:0007669"/>
    <property type="project" value="UniProtKB-KW"/>
</dbReference>
<keyword evidence="2" id="KW-0238">DNA-binding</keyword>
<evidence type="ECO:0000256" key="1">
    <source>
        <dbReference type="ARBA" id="ARBA00023015"/>
    </source>
</evidence>
<evidence type="ECO:0000313" key="6">
    <source>
        <dbReference type="Proteomes" id="UP001198893"/>
    </source>
</evidence>
<dbReference type="PANTHER" id="PTHR44688">
    <property type="entry name" value="DNA-BINDING TRANSCRIPTIONAL ACTIVATOR DEVR_DOSR"/>
    <property type="match status" value="1"/>
</dbReference>
<dbReference type="PROSITE" id="PS50043">
    <property type="entry name" value="HTH_LUXR_2"/>
    <property type="match status" value="1"/>
</dbReference>
<evidence type="ECO:0000259" key="4">
    <source>
        <dbReference type="PROSITE" id="PS50043"/>
    </source>
</evidence>
<keyword evidence="1" id="KW-0805">Transcription regulation</keyword>
<keyword evidence="3" id="KW-0804">Transcription</keyword>
<dbReference type="Proteomes" id="UP001198893">
    <property type="component" value="Unassembled WGS sequence"/>
</dbReference>
<gene>
    <name evidence="5" type="ORF">LKD47_11085</name>
</gene>
<dbReference type="SMART" id="SM00421">
    <property type="entry name" value="HTH_LUXR"/>
    <property type="match status" value="1"/>
</dbReference>
<dbReference type="EMBL" id="JAJEQW010000012">
    <property type="protein sequence ID" value="MCC2242843.1"/>
    <property type="molecule type" value="Genomic_DNA"/>
</dbReference>
<name>A0AAW4WKK8_9FIRM</name>
<evidence type="ECO:0000313" key="5">
    <source>
        <dbReference type="EMBL" id="MCC2242843.1"/>
    </source>
</evidence>
<evidence type="ECO:0000256" key="2">
    <source>
        <dbReference type="ARBA" id="ARBA00023125"/>
    </source>
</evidence>
<dbReference type="InterPro" id="IPR036388">
    <property type="entry name" value="WH-like_DNA-bd_sf"/>
</dbReference>
<dbReference type="PANTHER" id="PTHR44688:SF16">
    <property type="entry name" value="DNA-BINDING TRANSCRIPTIONAL ACTIVATOR DEVR_DOSR"/>
    <property type="match status" value="1"/>
</dbReference>
<evidence type="ECO:0000256" key="3">
    <source>
        <dbReference type="ARBA" id="ARBA00023163"/>
    </source>
</evidence>
<sequence>MKNRDNEFFREEELDELVEKRDYETLRDKMSRIFACPCCLNGFKHCRKYLEVFSKEEIRKTPTLAAAEAVIQAIYGNLEKAEKYASYVGDERLMKLHLDVIIPGTDRERARAAFLKLAEIYNNYGILPNLPLAAGRITMINGFRDMTMYGNYVHDRKEQLKGWVKSFYGDSSLGIAEITYAEVCYQRDECFEAITTLVGIIPFIEKEGKIAVLFIALSLQMRIMIATGQIAVVYPILEEIYQRLHKEQSRWLLENFGAMKAWGLLYDGDVDTVTEWMENEAPSEFGELNMLDTYKYMIKMRAYILEEKYLAMLSLAEYLREPLRKGDRIMDLCEMNLLCAVSYFLSGRKEEAFQLLDELLPIVKERRFDRLMADERSNQEIADFMGISINTVKFHGKNIFAKLRVRTRRQAVRVAKENRLVSLR</sequence>
<dbReference type="CDD" id="cd06170">
    <property type="entry name" value="LuxR_C_like"/>
    <property type="match status" value="1"/>
</dbReference>
<dbReference type="InterPro" id="IPR016032">
    <property type="entry name" value="Sig_transdc_resp-reg_C-effctor"/>
</dbReference>
<dbReference type="AlphaFoldDB" id="A0AAW4WKK8"/>
<dbReference type="GO" id="GO:0006355">
    <property type="term" value="P:regulation of DNA-templated transcription"/>
    <property type="evidence" value="ECO:0007669"/>
    <property type="project" value="InterPro"/>
</dbReference>
<reference evidence="5" key="1">
    <citation type="submission" date="2021-10" db="EMBL/GenBank/DDBJ databases">
        <title>Anaerobic single-cell dispensing facilitates the cultivation of human gut bacteria.</title>
        <authorList>
            <person name="Afrizal A."/>
        </authorList>
    </citation>
    <scope>NUCLEOTIDE SEQUENCE</scope>
    <source>
        <strain evidence="5">CLA-AA-H204</strain>
    </source>
</reference>
<accession>A0AAW4WKK8</accession>
<dbReference type="Pfam" id="PF17874">
    <property type="entry name" value="TPR_MalT"/>
    <property type="match status" value="1"/>
</dbReference>
<dbReference type="RefSeq" id="WP_227710488.1">
    <property type="nucleotide sequence ID" value="NZ_JAJEQW010000012.1"/>
</dbReference>
<proteinExistence type="predicted"/>
<dbReference type="SUPFAM" id="SSF46894">
    <property type="entry name" value="C-terminal effector domain of the bipartite response regulators"/>
    <property type="match status" value="1"/>
</dbReference>
<organism evidence="5 6">
    <name type="scientific">Roseburia amylophila</name>
    <dbReference type="NCBI Taxonomy" id="2981794"/>
    <lineage>
        <taxon>Bacteria</taxon>
        <taxon>Bacillati</taxon>
        <taxon>Bacillota</taxon>
        <taxon>Clostridia</taxon>
        <taxon>Lachnospirales</taxon>
        <taxon>Lachnospiraceae</taxon>
        <taxon>Roseburia</taxon>
    </lineage>
</organism>